<reference evidence="2" key="1">
    <citation type="submission" date="2020-08" db="EMBL/GenBank/DDBJ databases">
        <title>Multicomponent nature underlies the extraordinary mechanical properties of spider dragline silk.</title>
        <authorList>
            <person name="Kono N."/>
            <person name="Nakamura H."/>
            <person name="Mori M."/>
            <person name="Yoshida Y."/>
            <person name="Ohtoshi R."/>
            <person name="Malay A.D."/>
            <person name="Moran D.A.P."/>
            <person name="Tomita M."/>
            <person name="Numata K."/>
            <person name="Arakawa K."/>
        </authorList>
    </citation>
    <scope>NUCLEOTIDE SEQUENCE</scope>
</reference>
<evidence type="ECO:0000256" key="1">
    <source>
        <dbReference type="SAM" id="MobiDB-lite"/>
    </source>
</evidence>
<feature type="compositionally biased region" description="Basic residues" evidence="1">
    <location>
        <begin position="44"/>
        <end position="61"/>
    </location>
</feature>
<keyword evidence="3" id="KW-1185">Reference proteome</keyword>
<name>A0A8X6QXP3_NEPPI</name>
<feature type="region of interest" description="Disordered" evidence="1">
    <location>
        <begin position="41"/>
        <end position="73"/>
    </location>
</feature>
<dbReference type="AlphaFoldDB" id="A0A8X6QXP3"/>
<comment type="caution">
    <text evidence="2">The sequence shown here is derived from an EMBL/GenBank/DDBJ whole genome shotgun (WGS) entry which is preliminary data.</text>
</comment>
<sequence length="73" mass="8251">MLEGHFLRCGSGAAPEMSCGRAVWILDEWMNKNITGLYGNMKRKEGKRKGGRKFSQKKQHKSIGVTKISQTRP</sequence>
<protein>
    <submittedName>
        <fullName evidence="2">Uncharacterized protein</fullName>
    </submittedName>
</protein>
<accession>A0A8X6QXP3</accession>
<evidence type="ECO:0000313" key="3">
    <source>
        <dbReference type="Proteomes" id="UP000887013"/>
    </source>
</evidence>
<proteinExistence type="predicted"/>
<organism evidence="2 3">
    <name type="scientific">Nephila pilipes</name>
    <name type="common">Giant wood spider</name>
    <name type="synonym">Nephila maculata</name>
    <dbReference type="NCBI Taxonomy" id="299642"/>
    <lineage>
        <taxon>Eukaryota</taxon>
        <taxon>Metazoa</taxon>
        <taxon>Ecdysozoa</taxon>
        <taxon>Arthropoda</taxon>
        <taxon>Chelicerata</taxon>
        <taxon>Arachnida</taxon>
        <taxon>Araneae</taxon>
        <taxon>Araneomorphae</taxon>
        <taxon>Entelegynae</taxon>
        <taxon>Araneoidea</taxon>
        <taxon>Nephilidae</taxon>
        <taxon>Nephila</taxon>
    </lineage>
</organism>
<gene>
    <name evidence="2" type="ORF">NPIL_25541</name>
</gene>
<evidence type="ECO:0000313" key="2">
    <source>
        <dbReference type="EMBL" id="GFU45111.1"/>
    </source>
</evidence>
<dbReference type="Proteomes" id="UP000887013">
    <property type="component" value="Unassembled WGS sequence"/>
</dbReference>
<dbReference type="EMBL" id="BMAW01036676">
    <property type="protein sequence ID" value="GFU45111.1"/>
    <property type="molecule type" value="Genomic_DNA"/>
</dbReference>